<dbReference type="EMBL" id="RWJN01000728">
    <property type="protein sequence ID" value="TCD59826.1"/>
    <property type="molecule type" value="Genomic_DNA"/>
</dbReference>
<feature type="coiled-coil region" evidence="1">
    <location>
        <begin position="11"/>
        <end position="77"/>
    </location>
</feature>
<evidence type="ECO:0000313" key="3">
    <source>
        <dbReference type="Proteomes" id="UP000292702"/>
    </source>
</evidence>
<dbReference type="Proteomes" id="UP000292702">
    <property type="component" value="Unassembled WGS sequence"/>
</dbReference>
<keyword evidence="1" id="KW-0175">Coiled coil</keyword>
<protein>
    <submittedName>
        <fullName evidence="2">Uncharacterized protein</fullName>
    </submittedName>
</protein>
<keyword evidence="3" id="KW-1185">Reference proteome</keyword>
<dbReference type="AlphaFoldDB" id="A0A4R0R1W2"/>
<gene>
    <name evidence="2" type="ORF">EIP91_011349</name>
</gene>
<sequence length="173" mass="20198">MATTSADDPEYEILESELVSLEASMQSLQEEIEDQRSSSRATLAELRLTLRREKAQRIALEAELTRLQDEAEDIQASNRSNLLLMEQRVRSMERGTAKMYEKTSESIPRESELIDKLASLQRRIECEETIQETQQTEHQTREQDIQIWRDKLKGLEEKELELLILLADEEVLY</sequence>
<accession>A0A4R0R1W2</accession>
<proteinExistence type="predicted"/>
<evidence type="ECO:0000256" key="1">
    <source>
        <dbReference type="SAM" id="Coils"/>
    </source>
</evidence>
<name>A0A4R0R1W2_9APHY</name>
<comment type="caution">
    <text evidence="2">The sequence shown here is derived from an EMBL/GenBank/DDBJ whole genome shotgun (WGS) entry which is preliminary data.</text>
</comment>
<feature type="non-terminal residue" evidence="2">
    <location>
        <position position="173"/>
    </location>
</feature>
<reference evidence="2 3" key="1">
    <citation type="submission" date="2018-11" db="EMBL/GenBank/DDBJ databases">
        <title>Genome assembly of Steccherinum ochraceum LE-BIN_3174, the white-rot fungus of the Steccherinaceae family (The Residual Polyporoid clade, Polyporales, Basidiomycota).</title>
        <authorList>
            <person name="Fedorova T.V."/>
            <person name="Glazunova O.A."/>
            <person name="Landesman E.O."/>
            <person name="Moiseenko K.V."/>
            <person name="Psurtseva N.V."/>
            <person name="Savinova O.S."/>
            <person name="Shakhova N.V."/>
            <person name="Tyazhelova T.V."/>
            <person name="Vasina D.V."/>
        </authorList>
    </citation>
    <scope>NUCLEOTIDE SEQUENCE [LARGE SCALE GENOMIC DNA]</scope>
    <source>
        <strain evidence="2 3">LE-BIN_3174</strain>
    </source>
</reference>
<organism evidence="2 3">
    <name type="scientific">Steccherinum ochraceum</name>
    <dbReference type="NCBI Taxonomy" id="92696"/>
    <lineage>
        <taxon>Eukaryota</taxon>
        <taxon>Fungi</taxon>
        <taxon>Dikarya</taxon>
        <taxon>Basidiomycota</taxon>
        <taxon>Agaricomycotina</taxon>
        <taxon>Agaricomycetes</taxon>
        <taxon>Polyporales</taxon>
        <taxon>Steccherinaceae</taxon>
        <taxon>Steccherinum</taxon>
    </lineage>
</organism>
<evidence type="ECO:0000313" key="2">
    <source>
        <dbReference type="EMBL" id="TCD59826.1"/>
    </source>
</evidence>